<evidence type="ECO:0000259" key="2">
    <source>
        <dbReference type="Pfam" id="PF19658"/>
    </source>
</evidence>
<name>A0A7W6A904_9SPHN</name>
<comment type="caution">
    <text evidence="3">The sequence shown here is derived from an EMBL/GenBank/DDBJ whole genome shotgun (WGS) entry which is preliminary data.</text>
</comment>
<reference evidence="3 4" key="1">
    <citation type="submission" date="2020-08" db="EMBL/GenBank/DDBJ databases">
        <title>Genomic Encyclopedia of Type Strains, Phase IV (KMG-IV): sequencing the most valuable type-strain genomes for metagenomic binning, comparative biology and taxonomic classification.</title>
        <authorList>
            <person name="Goeker M."/>
        </authorList>
    </citation>
    <scope>NUCLEOTIDE SEQUENCE [LARGE SCALE GENOMIC DNA]</scope>
    <source>
        <strain evidence="3 4">DSM 19512</strain>
    </source>
</reference>
<organism evidence="3 4">
    <name type="scientific">Sphingomonas pseudosanguinis</name>
    <dbReference type="NCBI Taxonomy" id="413712"/>
    <lineage>
        <taxon>Bacteria</taxon>
        <taxon>Pseudomonadati</taxon>
        <taxon>Pseudomonadota</taxon>
        <taxon>Alphaproteobacteria</taxon>
        <taxon>Sphingomonadales</taxon>
        <taxon>Sphingomonadaceae</taxon>
        <taxon>Sphingomonas</taxon>
    </lineage>
</organism>
<dbReference type="Proteomes" id="UP000538670">
    <property type="component" value="Unassembled WGS sequence"/>
</dbReference>
<accession>A0A7W6A904</accession>
<sequence>MSSASYVISYRTLSPVKRSTRRTMVDHLDREEAAWKPLLDFFASEYGDMQIPARRQAMTGRQMATAFHQLRAVLDDPNAFAAITADSFRRTAVAPPPSGSTEGQLMLGLHAAGRTEDAAAVFARFVSTELAADQYAQRSTGDMASVLQRGETLLAAGHAAVALPASKLASSGIRTSQVRAEQLLASLDEQVAGAAEINAEHAGGLLDLRSSIAAGIVRVRGTLLRAERGRSRRDREWRAAIEAEVQRRFDEAEARLQALDRLGRSQQQSREKSFEELKALFHTQLRLRAPVALWEKRSETHRARAIMAQRLFWMTALFAVVVGIGVPYWFGDYIAGSFHVGGCSAGAPRPCVGPFSAKGPLTVAGLLLTSSLVLWATRLQYKIFLSERHLSLDADEKKAFAETYMALKEGASVDTANETIVLASLFRPTQDGIIKDEPGSFDLSAAAMLAKQMAR</sequence>
<evidence type="ECO:0000313" key="4">
    <source>
        <dbReference type="Proteomes" id="UP000538670"/>
    </source>
</evidence>
<dbReference type="AlphaFoldDB" id="A0A7W6A904"/>
<proteinExistence type="predicted"/>
<feature type="transmembrane region" description="Helical" evidence="1">
    <location>
        <begin position="363"/>
        <end position="381"/>
    </location>
</feature>
<dbReference type="InterPro" id="IPR046159">
    <property type="entry name" value="DUF6161"/>
</dbReference>
<dbReference type="RefSeq" id="WP_183949951.1">
    <property type="nucleotide sequence ID" value="NZ_JACIDH010000001.1"/>
</dbReference>
<keyword evidence="4" id="KW-1185">Reference proteome</keyword>
<dbReference type="EMBL" id="JACIDH010000001">
    <property type="protein sequence ID" value="MBB3877793.1"/>
    <property type="molecule type" value="Genomic_DNA"/>
</dbReference>
<protein>
    <recommendedName>
        <fullName evidence="2">DUF6161 domain-containing protein</fullName>
    </recommendedName>
</protein>
<gene>
    <name evidence="3" type="ORF">GGR48_000196</name>
</gene>
<keyword evidence="1" id="KW-1133">Transmembrane helix</keyword>
<dbReference type="Pfam" id="PF19658">
    <property type="entry name" value="DUF6161"/>
    <property type="match status" value="1"/>
</dbReference>
<keyword evidence="1" id="KW-0812">Transmembrane</keyword>
<feature type="transmembrane region" description="Helical" evidence="1">
    <location>
        <begin position="311"/>
        <end position="330"/>
    </location>
</feature>
<evidence type="ECO:0000256" key="1">
    <source>
        <dbReference type="SAM" id="Phobius"/>
    </source>
</evidence>
<feature type="domain" description="DUF6161" evidence="2">
    <location>
        <begin position="371"/>
        <end position="437"/>
    </location>
</feature>
<keyword evidence="1" id="KW-0472">Membrane</keyword>
<evidence type="ECO:0000313" key="3">
    <source>
        <dbReference type="EMBL" id="MBB3877793.1"/>
    </source>
</evidence>